<protein>
    <submittedName>
        <fullName evidence="2">Uncharacterized protein</fullName>
    </submittedName>
</protein>
<feature type="transmembrane region" description="Helical" evidence="1">
    <location>
        <begin position="64"/>
        <end position="84"/>
    </location>
</feature>
<keyword evidence="3" id="KW-1185">Reference proteome</keyword>
<evidence type="ECO:0000313" key="3">
    <source>
        <dbReference type="Proteomes" id="UP000486602"/>
    </source>
</evidence>
<sequence>MKITSKSHGIIDYIVVVFLAISPTFFNLPEITSIFTYALAGIHLGLTVLTRFELGLIKVIPFKIHGWIELIVSIVLFGVAFFLGNKEGDFARNFYLGVAVVVFLTWLITDYRVSKTV</sequence>
<proteinExistence type="predicted"/>
<accession>A0A7K3WKZ0</accession>
<dbReference type="AlphaFoldDB" id="A0A7K3WKZ0"/>
<feature type="transmembrane region" description="Helical" evidence="1">
    <location>
        <begin position="90"/>
        <end position="109"/>
    </location>
</feature>
<dbReference type="Proteomes" id="UP000486602">
    <property type="component" value="Unassembled WGS sequence"/>
</dbReference>
<keyword evidence="1" id="KW-0472">Membrane</keyword>
<feature type="transmembrane region" description="Helical" evidence="1">
    <location>
        <begin position="9"/>
        <end position="28"/>
    </location>
</feature>
<evidence type="ECO:0000313" key="2">
    <source>
        <dbReference type="EMBL" id="NEN22313.1"/>
    </source>
</evidence>
<comment type="caution">
    <text evidence="2">The sequence shown here is derived from an EMBL/GenBank/DDBJ whole genome shotgun (WGS) entry which is preliminary data.</text>
</comment>
<reference evidence="2 3" key="1">
    <citation type="submission" date="2020-02" db="EMBL/GenBank/DDBJ databases">
        <title>Out from the shadows clarifying the taxonomy of the family Cryomorphaceae and related taxa by utilizing the GTDB taxonomic framework.</title>
        <authorList>
            <person name="Bowman J.P."/>
        </authorList>
    </citation>
    <scope>NUCLEOTIDE SEQUENCE [LARGE SCALE GENOMIC DNA]</scope>
    <source>
        <strain evidence="2 3">QSSC 1-22</strain>
    </source>
</reference>
<organism evidence="2 3">
    <name type="scientific">Cryomorpha ignava</name>
    <dbReference type="NCBI Taxonomy" id="101383"/>
    <lineage>
        <taxon>Bacteria</taxon>
        <taxon>Pseudomonadati</taxon>
        <taxon>Bacteroidota</taxon>
        <taxon>Flavobacteriia</taxon>
        <taxon>Flavobacteriales</taxon>
        <taxon>Cryomorphaceae</taxon>
        <taxon>Cryomorpha</taxon>
    </lineage>
</organism>
<keyword evidence="1" id="KW-1133">Transmembrane helix</keyword>
<dbReference type="RefSeq" id="WP_163283024.1">
    <property type="nucleotide sequence ID" value="NZ_JAAGVY010000002.1"/>
</dbReference>
<dbReference type="EMBL" id="JAAGVY010000002">
    <property type="protein sequence ID" value="NEN22313.1"/>
    <property type="molecule type" value="Genomic_DNA"/>
</dbReference>
<gene>
    <name evidence="2" type="ORF">G3O08_02195</name>
</gene>
<evidence type="ECO:0000256" key="1">
    <source>
        <dbReference type="SAM" id="Phobius"/>
    </source>
</evidence>
<keyword evidence="1" id="KW-0812">Transmembrane</keyword>
<name>A0A7K3WKZ0_9FLAO</name>